<gene>
    <name evidence="2" type="primary">orf148</name>
</gene>
<dbReference type="GeneID" id="60235194"/>
<evidence type="ECO:0000313" key="2">
    <source>
        <dbReference type="EMBL" id="QMS48913.1"/>
    </source>
</evidence>
<reference evidence="2" key="1">
    <citation type="submission" date="2020-06" db="EMBL/GenBank/DDBJ databases">
        <authorList>
            <person name="Cobos M."/>
            <person name="Grandez G.E."/>
            <person name="Rodriguez H.N."/>
            <person name="Castro C.G."/>
            <person name="Maddox J.D."/>
            <person name="Paredes J.D."/>
            <person name="Estela S.L."/>
            <person name="Adrianzen P.M."/>
            <person name="Marapara J.L."/>
            <person name="Tresierra A.B."/>
            <person name="Saldana J.R."/>
            <person name="Castro J.C."/>
        </authorList>
    </citation>
    <scope>NUCLEOTIDE SEQUENCE</scope>
    <source>
        <strain evidence="2">UCP001</strain>
    </source>
</reference>
<dbReference type="RefSeq" id="YP_009944744.1">
    <property type="nucleotide sequence ID" value="NC_051461.1"/>
</dbReference>
<dbReference type="EMBL" id="MT701044">
    <property type="protein sequence ID" value="QMS48913.1"/>
    <property type="molecule type" value="Genomic_DNA"/>
</dbReference>
<proteinExistence type="predicted"/>
<name>A0A7L7K7X6_9CHLO</name>
<keyword evidence="1" id="KW-0472">Membrane</keyword>
<geneLocation type="mitochondrion" evidence="2"/>
<keyword evidence="1" id="KW-0812">Transmembrane</keyword>
<organism evidence="2">
    <name type="scientific">Ankistrodesmus falcatus</name>
    <dbReference type="NCBI Taxonomy" id="52960"/>
    <lineage>
        <taxon>Eukaryota</taxon>
        <taxon>Viridiplantae</taxon>
        <taxon>Chlorophyta</taxon>
        <taxon>core chlorophytes</taxon>
        <taxon>Chlorophyceae</taxon>
        <taxon>CS clade</taxon>
        <taxon>Sphaeropleales</taxon>
        <taxon>Selenastraceae</taxon>
        <taxon>Ankistrodesmus</taxon>
    </lineage>
</organism>
<keyword evidence="2" id="KW-0496">Mitochondrion</keyword>
<protein>
    <submittedName>
        <fullName evidence="2">Uncharacterized protein</fullName>
    </submittedName>
</protein>
<evidence type="ECO:0000256" key="1">
    <source>
        <dbReference type="SAM" id="Phobius"/>
    </source>
</evidence>
<sequence length="74" mass="8141">MAAALIIVGVVSLWTAGLADWIVAYATGVAQFGIWLTLFSLLPFTVLWVSLKRMSFSEMPSTTARAHWSVQLKI</sequence>
<accession>A0A7L7K7X6</accession>
<feature type="transmembrane region" description="Helical" evidence="1">
    <location>
        <begin position="29"/>
        <end position="51"/>
    </location>
</feature>
<dbReference type="AlphaFoldDB" id="A0A7L7K7X6"/>
<keyword evidence="1" id="KW-1133">Transmembrane helix</keyword>